<dbReference type="EMBL" id="CAJFCJ010000004">
    <property type="protein sequence ID" value="CAD5113472.1"/>
    <property type="molecule type" value="Genomic_DNA"/>
</dbReference>
<keyword evidence="6 15" id="KW-1133">Transmembrane helix</keyword>
<keyword evidence="11 13" id="KW-0456">Lyase</keyword>
<evidence type="ECO:0000256" key="5">
    <source>
        <dbReference type="ARBA" id="ARBA00022741"/>
    </source>
</evidence>
<evidence type="ECO:0000256" key="11">
    <source>
        <dbReference type="ARBA" id="ARBA00023239"/>
    </source>
</evidence>
<reference evidence="18 19" key="1">
    <citation type="submission" date="2020-08" db="EMBL/GenBank/DDBJ databases">
        <authorList>
            <person name="Hejnol A."/>
        </authorList>
    </citation>
    <scope>NUCLEOTIDE SEQUENCE [LARGE SCALE GENOMIC DNA]</scope>
</reference>
<keyword evidence="8 15" id="KW-0472">Membrane</keyword>
<dbReference type="GO" id="GO:0004383">
    <property type="term" value="F:guanylate cyclase activity"/>
    <property type="evidence" value="ECO:0007669"/>
    <property type="project" value="UniProtKB-EC"/>
</dbReference>
<keyword evidence="7" id="KW-0342">GTP-binding</keyword>
<comment type="subcellular location">
    <subcellularLocation>
        <location evidence="1">Membrane</location>
        <topology evidence="1">Single-pass type I membrane protein</topology>
    </subcellularLocation>
</comment>
<dbReference type="PROSITE" id="PS00452">
    <property type="entry name" value="GUANYLATE_CYCLASE_1"/>
    <property type="match status" value="1"/>
</dbReference>
<sequence>MNKQNLFQQILILQIQLIEISCWHDLGNTDFHCWPLSASSQNPVPFSTCPGINIKWILPPPAEIKAGKAFNVTYDLTFDSEFWTWAVSSAGSFKLNFFASSNGGITDPVIAQKWCENTACPDDSKAANQENCCIHHVNVHSCPLAEVELVKNGLCGPWIPSSGSIFTHSKVMIGSSSIREWTSQILGLYTVGETSLIAHFKVGELHIALEKSIEVLPKTICGDDKCEEEETCSTCPKDCGRCPLKGYQIALIAVAAGIIVSAFLTVIGYSKYKERKLLWDESWILDYDIIVSEAATKHFVPSCVSLKSGNSGGVGNIDSQLFTPVGIYEGKMVAVKNLIKSDFVLSKLIRQEVKNVRQLDHPNLVKFVGGCINLPNIALITEYCPKGALSDLLQSESTPLNWSFRFSFSLDIAGAMSYLHSKNVIHGRLKSSNCVIDDRWSVRVSDYGLETYRSEESEKENEKRLKDVVYIAPEVCTNGTRKSFEADVYAFGIILIEIATRQDPYGEEDFATVKIGWKPSLPDLSNKVYDEDVKCPSPVEYNKLIQECYSNTVSERPTFDIIKKKLKKMNPDRRSPVDMMMLMMEKYSKHLESLVADRTSDLEQEKLKTDRLLYSMLPRAVADELRHGRIIGAEQYSACTIYFSDIVGFTNLSGNSTPMQVVGLLNKLYTCFDSIIDNFDVYKVETIGDAYMVVSGVPVRNGKEHASQIALMSIQLVNAAKSFVIPHMPGEPLKIRVGLHSGPVCAGVVGLKMPRYCLFGDTVNTASRMESNGQAYRIHISLSTYEILEEFGNFDCEFRGTLEIKEK</sequence>
<dbReference type="SUPFAM" id="SSF55073">
    <property type="entry name" value="Nucleotide cyclase"/>
    <property type="match status" value="1"/>
</dbReference>
<dbReference type="Gene3D" id="6.10.250.780">
    <property type="match status" value="1"/>
</dbReference>
<keyword evidence="3 15" id="KW-0812">Transmembrane</keyword>
<evidence type="ECO:0000256" key="7">
    <source>
        <dbReference type="ARBA" id="ARBA00023134"/>
    </source>
</evidence>
<dbReference type="GO" id="GO:0007168">
    <property type="term" value="P:receptor guanylyl cyclase signaling pathway"/>
    <property type="evidence" value="ECO:0007669"/>
    <property type="project" value="TreeGrafter"/>
</dbReference>
<dbReference type="AlphaFoldDB" id="A0A7I8VC67"/>
<dbReference type="InterPro" id="IPR018297">
    <property type="entry name" value="A/G_cyclase_CS"/>
</dbReference>
<dbReference type="InterPro" id="IPR011009">
    <property type="entry name" value="Kinase-like_dom_sf"/>
</dbReference>
<dbReference type="InterPro" id="IPR000719">
    <property type="entry name" value="Prot_kinase_dom"/>
</dbReference>
<evidence type="ECO:0000256" key="3">
    <source>
        <dbReference type="ARBA" id="ARBA00022692"/>
    </source>
</evidence>
<dbReference type="InterPro" id="IPR029787">
    <property type="entry name" value="Nucleotide_cyclase"/>
</dbReference>
<dbReference type="GO" id="GO:0001653">
    <property type="term" value="F:peptide receptor activity"/>
    <property type="evidence" value="ECO:0007669"/>
    <property type="project" value="TreeGrafter"/>
</dbReference>
<dbReference type="Gene3D" id="3.30.70.1230">
    <property type="entry name" value="Nucleotide cyclase"/>
    <property type="match status" value="1"/>
</dbReference>
<name>A0A7I8VC67_9ANNE</name>
<dbReference type="GO" id="GO:0005524">
    <property type="term" value="F:ATP binding"/>
    <property type="evidence" value="ECO:0007669"/>
    <property type="project" value="InterPro"/>
</dbReference>
<comment type="caution">
    <text evidence="18">The sequence shown here is derived from an EMBL/GenBank/DDBJ whole genome shotgun (WGS) entry which is preliminary data.</text>
</comment>
<dbReference type="PANTHER" id="PTHR11920:SF507">
    <property type="entry name" value="GUANYLATE CYCLASE"/>
    <property type="match status" value="1"/>
</dbReference>
<dbReference type="Pfam" id="PF07701">
    <property type="entry name" value="HNOBA"/>
    <property type="match status" value="1"/>
</dbReference>
<comment type="similarity">
    <text evidence="13">Belongs to the adenylyl cyclase class-4/guanylyl cyclase family.</text>
</comment>
<dbReference type="Gene3D" id="1.10.510.10">
    <property type="entry name" value="Transferase(Phosphotransferase) domain 1"/>
    <property type="match status" value="1"/>
</dbReference>
<evidence type="ECO:0000259" key="17">
    <source>
        <dbReference type="PROSITE" id="PS50125"/>
    </source>
</evidence>
<keyword evidence="4" id="KW-0732">Signal</keyword>
<comment type="catalytic activity">
    <reaction evidence="14">
        <text>GTP = 3',5'-cyclic GMP + diphosphate</text>
        <dbReference type="Rhea" id="RHEA:13665"/>
        <dbReference type="ChEBI" id="CHEBI:33019"/>
        <dbReference type="ChEBI" id="CHEBI:37565"/>
        <dbReference type="ChEBI" id="CHEBI:57746"/>
        <dbReference type="EC" id="4.6.1.2"/>
    </reaction>
</comment>
<gene>
    <name evidence="18" type="ORF">DGYR_LOCUS2457</name>
</gene>
<dbReference type="PROSITE" id="PS50011">
    <property type="entry name" value="PROTEIN_KINASE_DOM"/>
    <property type="match status" value="1"/>
</dbReference>
<evidence type="ECO:0000259" key="16">
    <source>
        <dbReference type="PROSITE" id="PS50011"/>
    </source>
</evidence>
<dbReference type="GO" id="GO:0005525">
    <property type="term" value="F:GTP binding"/>
    <property type="evidence" value="ECO:0007669"/>
    <property type="project" value="UniProtKB-KW"/>
</dbReference>
<evidence type="ECO:0000256" key="6">
    <source>
        <dbReference type="ARBA" id="ARBA00022989"/>
    </source>
</evidence>
<dbReference type="InterPro" id="IPR011645">
    <property type="entry name" value="HNOB_dom_associated"/>
</dbReference>
<dbReference type="FunFam" id="3.30.70.1230:FF:000004">
    <property type="entry name" value="Guanylate cyclase"/>
    <property type="match status" value="1"/>
</dbReference>
<dbReference type="Pfam" id="PF07714">
    <property type="entry name" value="PK_Tyr_Ser-Thr"/>
    <property type="match status" value="1"/>
</dbReference>
<dbReference type="SMART" id="SM00044">
    <property type="entry name" value="CYCc"/>
    <property type="match status" value="1"/>
</dbReference>
<evidence type="ECO:0000256" key="9">
    <source>
        <dbReference type="ARBA" id="ARBA00023170"/>
    </source>
</evidence>
<evidence type="ECO:0000256" key="15">
    <source>
        <dbReference type="SAM" id="Phobius"/>
    </source>
</evidence>
<dbReference type="EC" id="4.6.1.2" evidence="2 14"/>
<proteinExistence type="inferred from homology"/>
<keyword evidence="12 14" id="KW-0141">cGMP biosynthesis</keyword>
<keyword evidence="9" id="KW-0675">Receptor</keyword>
<dbReference type="CDD" id="cd07302">
    <property type="entry name" value="CHD"/>
    <property type="match status" value="1"/>
</dbReference>
<dbReference type="PANTHER" id="PTHR11920">
    <property type="entry name" value="GUANYLYL CYCLASE"/>
    <property type="match status" value="1"/>
</dbReference>
<dbReference type="Proteomes" id="UP000549394">
    <property type="component" value="Unassembled WGS sequence"/>
</dbReference>
<dbReference type="OrthoDB" id="1890790at2759"/>
<dbReference type="GO" id="GO:0004016">
    <property type="term" value="F:adenylate cyclase activity"/>
    <property type="evidence" value="ECO:0007669"/>
    <property type="project" value="TreeGrafter"/>
</dbReference>
<dbReference type="PROSITE" id="PS50125">
    <property type="entry name" value="GUANYLATE_CYCLASE_2"/>
    <property type="match status" value="1"/>
</dbReference>
<accession>A0A7I8VC67</accession>
<evidence type="ECO:0000256" key="14">
    <source>
        <dbReference type="RuleBase" id="RU003431"/>
    </source>
</evidence>
<dbReference type="GO" id="GO:0004672">
    <property type="term" value="F:protein kinase activity"/>
    <property type="evidence" value="ECO:0007669"/>
    <property type="project" value="InterPro"/>
</dbReference>
<evidence type="ECO:0000256" key="8">
    <source>
        <dbReference type="ARBA" id="ARBA00023136"/>
    </source>
</evidence>
<keyword evidence="10" id="KW-0325">Glycoprotein</keyword>
<evidence type="ECO:0000256" key="4">
    <source>
        <dbReference type="ARBA" id="ARBA00022729"/>
    </source>
</evidence>
<dbReference type="InterPro" id="IPR001245">
    <property type="entry name" value="Ser-Thr/Tyr_kinase_cat_dom"/>
</dbReference>
<evidence type="ECO:0000256" key="1">
    <source>
        <dbReference type="ARBA" id="ARBA00004479"/>
    </source>
</evidence>
<evidence type="ECO:0000313" key="19">
    <source>
        <dbReference type="Proteomes" id="UP000549394"/>
    </source>
</evidence>
<evidence type="ECO:0000256" key="12">
    <source>
        <dbReference type="ARBA" id="ARBA00023293"/>
    </source>
</evidence>
<feature type="transmembrane region" description="Helical" evidence="15">
    <location>
        <begin position="247"/>
        <end position="269"/>
    </location>
</feature>
<keyword evidence="19" id="KW-1185">Reference proteome</keyword>
<evidence type="ECO:0000256" key="10">
    <source>
        <dbReference type="ARBA" id="ARBA00023180"/>
    </source>
</evidence>
<protein>
    <recommendedName>
        <fullName evidence="2 14">Guanylate cyclase</fullName>
        <ecNumber evidence="2 14">4.6.1.2</ecNumber>
    </recommendedName>
</protein>
<feature type="domain" description="Protein kinase" evidence="16">
    <location>
        <begin position="300"/>
        <end position="569"/>
    </location>
</feature>
<feature type="domain" description="Guanylate cyclase" evidence="17">
    <location>
        <begin position="640"/>
        <end position="770"/>
    </location>
</feature>
<dbReference type="GO" id="GO:0035556">
    <property type="term" value="P:intracellular signal transduction"/>
    <property type="evidence" value="ECO:0007669"/>
    <property type="project" value="InterPro"/>
</dbReference>
<dbReference type="SUPFAM" id="SSF56112">
    <property type="entry name" value="Protein kinase-like (PK-like)"/>
    <property type="match status" value="1"/>
</dbReference>
<dbReference type="GO" id="GO:0005886">
    <property type="term" value="C:plasma membrane"/>
    <property type="evidence" value="ECO:0007669"/>
    <property type="project" value="TreeGrafter"/>
</dbReference>
<keyword evidence="5" id="KW-0547">Nucleotide-binding</keyword>
<evidence type="ECO:0000256" key="13">
    <source>
        <dbReference type="RuleBase" id="RU000405"/>
    </source>
</evidence>
<evidence type="ECO:0000313" key="18">
    <source>
        <dbReference type="EMBL" id="CAD5113472.1"/>
    </source>
</evidence>
<evidence type="ECO:0000256" key="2">
    <source>
        <dbReference type="ARBA" id="ARBA00012202"/>
    </source>
</evidence>
<dbReference type="Pfam" id="PF00211">
    <property type="entry name" value="Guanylate_cyc"/>
    <property type="match status" value="1"/>
</dbReference>
<dbReference type="InterPro" id="IPR001054">
    <property type="entry name" value="A/G_cyclase"/>
</dbReference>
<dbReference type="InterPro" id="IPR050401">
    <property type="entry name" value="Cyclic_nucleotide_synthase"/>
</dbReference>
<organism evidence="18 19">
    <name type="scientific">Dimorphilus gyrociliatus</name>
    <dbReference type="NCBI Taxonomy" id="2664684"/>
    <lineage>
        <taxon>Eukaryota</taxon>
        <taxon>Metazoa</taxon>
        <taxon>Spiralia</taxon>
        <taxon>Lophotrochozoa</taxon>
        <taxon>Annelida</taxon>
        <taxon>Polychaeta</taxon>
        <taxon>Polychaeta incertae sedis</taxon>
        <taxon>Dinophilidae</taxon>
        <taxon>Dimorphilus</taxon>
    </lineage>
</organism>